<dbReference type="CDD" id="cd02440">
    <property type="entry name" value="AdoMet_MTases"/>
    <property type="match status" value="1"/>
</dbReference>
<dbReference type="SUPFAM" id="SSF53335">
    <property type="entry name" value="S-adenosyl-L-methionine-dependent methyltransferases"/>
    <property type="match status" value="1"/>
</dbReference>
<dbReference type="Pfam" id="PF05175">
    <property type="entry name" value="MTS"/>
    <property type="match status" value="1"/>
</dbReference>
<dbReference type="EC" id="2.1.1.-" evidence="8"/>
<dbReference type="Gene3D" id="3.40.50.150">
    <property type="entry name" value="Vaccinia Virus protein VP39"/>
    <property type="match status" value="2"/>
</dbReference>
<dbReference type="OrthoDB" id="29650at2"/>
<dbReference type="GO" id="GO:0003676">
    <property type="term" value="F:nucleic acid binding"/>
    <property type="evidence" value="ECO:0007669"/>
    <property type="project" value="InterPro"/>
</dbReference>
<evidence type="ECO:0000256" key="2">
    <source>
        <dbReference type="ARBA" id="ARBA00022552"/>
    </source>
</evidence>
<keyword evidence="5" id="KW-0949">S-adenosyl-L-methionine</keyword>
<reference evidence="8 9" key="1">
    <citation type="journal article" date="2017" name="Environ. Microbiol.">
        <title>Genomic and physiological analyses of 'Reinekea forsetii' reveal a versatile opportunistic lifestyle during spring algae blooms.</title>
        <authorList>
            <person name="Avci B."/>
            <person name="Hahnke R.L."/>
            <person name="Chafee M."/>
            <person name="Fischer T."/>
            <person name="Gruber-Vodicka H."/>
            <person name="Tegetmeyer H.E."/>
            <person name="Harder J."/>
            <person name="Fuchs B.M."/>
            <person name="Amann R.I."/>
            <person name="Teeling H."/>
        </authorList>
    </citation>
    <scope>NUCLEOTIDE SEQUENCE [LARGE SCALE GENOMIC DNA]</scope>
    <source>
        <strain evidence="8 9">Hel1_31_D35</strain>
    </source>
</reference>
<dbReference type="PROSITE" id="PS00092">
    <property type="entry name" value="N6_MTASE"/>
    <property type="match status" value="1"/>
</dbReference>
<evidence type="ECO:0000313" key="8">
    <source>
        <dbReference type="EMBL" id="ATX76821.1"/>
    </source>
</evidence>
<feature type="domain" description="Methyltransferase small" evidence="6">
    <location>
        <begin position="186"/>
        <end position="355"/>
    </location>
</feature>
<gene>
    <name evidence="8" type="primary">rlmG</name>
    <name evidence="8" type="ORF">REIFOR_01679</name>
</gene>
<dbReference type="InterPro" id="IPR029063">
    <property type="entry name" value="SAM-dependent_MTases_sf"/>
</dbReference>
<evidence type="ECO:0000313" key="9">
    <source>
        <dbReference type="Proteomes" id="UP000229757"/>
    </source>
</evidence>
<dbReference type="InterPro" id="IPR046977">
    <property type="entry name" value="RsmC/RlmG"/>
</dbReference>
<keyword evidence="1" id="KW-0963">Cytoplasm</keyword>
<dbReference type="InterPro" id="IPR002052">
    <property type="entry name" value="DNA_methylase_N6_adenine_CS"/>
</dbReference>
<sequence>MFSAFRLVRIPQDSQLQAWNAADELLLERLNTSTAGKIVVVNDDFAALAVALHESDLDWWHDSAMAQEALQLNCSKNAVRLPQIIDQLATVATYQTVIIHIPKSIKLFQWQLEQLIAASSAETQFYVLGMVKHVGKGHIKVMEQLFAEVEPGRAEKKARVIRLQKPITSAQSVGNSQYQVPELSAEFTNLPGCYAENTIDPGARTFIGFFNLMPQVNKALDLGCGNGLLAVALLQRQPELELCLVDDSQQGLASAQLSLAANGWTEKLSYRHSNGLNQLAHDEQFELIICNPPFHQSTTLTENIAVKMIRDAGQHLTEGGQLWLVANRHLDYRTACKRHFQAVKLRSNNARFNIIQCIK</sequence>
<evidence type="ECO:0000256" key="4">
    <source>
        <dbReference type="ARBA" id="ARBA00022679"/>
    </source>
</evidence>
<evidence type="ECO:0000256" key="1">
    <source>
        <dbReference type="ARBA" id="ARBA00022490"/>
    </source>
</evidence>
<dbReference type="Pfam" id="PF26049">
    <property type="entry name" value="RLMG_N"/>
    <property type="match status" value="1"/>
</dbReference>
<keyword evidence="2" id="KW-0698">rRNA processing</keyword>
<dbReference type="InterPro" id="IPR007848">
    <property type="entry name" value="Small_mtfrase_dom"/>
</dbReference>
<organism evidence="8 9">
    <name type="scientific">Reinekea forsetii</name>
    <dbReference type="NCBI Taxonomy" id="1336806"/>
    <lineage>
        <taxon>Bacteria</taxon>
        <taxon>Pseudomonadati</taxon>
        <taxon>Pseudomonadota</taxon>
        <taxon>Gammaproteobacteria</taxon>
        <taxon>Oceanospirillales</taxon>
        <taxon>Saccharospirillaceae</taxon>
        <taxon>Reinekea</taxon>
    </lineage>
</organism>
<dbReference type="PIRSF" id="PIRSF037565">
    <property type="entry name" value="RRNA_m2G_Mtase_RsmD_prd"/>
    <property type="match status" value="1"/>
</dbReference>
<keyword evidence="4 8" id="KW-0808">Transferase</keyword>
<evidence type="ECO:0000256" key="3">
    <source>
        <dbReference type="ARBA" id="ARBA00022603"/>
    </source>
</evidence>
<dbReference type="InterPro" id="IPR017237">
    <property type="entry name" value="RLMG"/>
</dbReference>
<accession>A0A2K8KSH4</accession>
<protein>
    <submittedName>
        <fullName evidence="8">23S rRNA (Guanine-N-2-)-methyltransferase RlmG</fullName>
        <ecNumber evidence="8">2.1.1.-</ecNumber>
    </submittedName>
</protein>
<proteinExistence type="predicted"/>
<dbReference type="GO" id="GO:0008990">
    <property type="term" value="F:rRNA (guanine-N2-)-methyltransferase activity"/>
    <property type="evidence" value="ECO:0007669"/>
    <property type="project" value="InterPro"/>
</dbReference>
<keyword evidence="3 8" id="KW-0489">Methyltransferase</keyword>
<dbReference type="Proteomes" id="UP000229757">
    <property type="component" value="Chromosome"/>
</dbReference>
<dbReference type="EMBL" id="CP011797">
    <property type="protein sequence ID" value="ATX76821.1"/>
    <property type="molecule type" value="Genomic_DNA"/>
</dbReference>
<feature type="domain" description="RlmG N-terminal" evidence="7">
    <location>
        <begin position="3"/>
        <end position="164"/>
    </location>
</feature>
<keyword evidence="9" id="KW-1185">Reference proteome</keyword>
<evidence type="ECO:0000256" key="5">
    <source>
        <dbReference type="ARBA" id="ARBA00022691"/>
    </source>
</evidence>
<dbReference type="AlphaFoldDB" id="A0A2K8KSH4"/>
<dbReference type="PANTHER" id="PTHR47816">
    <property type="entry name" value="RIBOSOMAL RNA SMALL SUBUNIT METHYLTRANSFERASE C"/>
    <property type="match status" value="1"/>
</dbReference>
<dbReference type="KEGG" id="rfo:REIFOR_01679"/>
<dbReference type="PANTHER" id="PTHR47816:SF5">
    <property type="entry name" value="RIBOSOMAL RNA LARGE SUBUNIT METHYLTRANSFERASE G"/>
    <property type="match status" value="1"/>
</dbReference>
<dbReference type="GO" id="GO:0005737">
    <property type="term" value="C:cytoplasm"/>
    <property type="evidence" value="ECO:0007669"/>
    <property type="project" value="InterPro"/>
</dbReference>
<dbReference type="InterPro" id="IPR058679">
    <property type="entry name" value="RlmG_N"/>
</dbReference>
<evidence type="ECO:0000259" key="6">
    <source>
        <dbReference type="Pfam" id="PF05175"/>
    </source>
</evidence>
<name>A0A2K8KSH4_9GAMM</name>
<evidence type="ECO:0000259" key="7">
    <source>
        <dbReference type="Pfam" id="PF26049"/>
    </source>
</evidence>
<dbReference type="RefSeq" id="WP_100257131.1">
    <property type="nucleotide sequence ID" value="NZ_CP011797.1"/>
</dbReference>